<feature type="region of interest" description="Disordered" evidence="1">
    <location>
        <begin position="1"/>
        <end position="105"/>
    </location>
</feature>
<evidence type="ECO:0000313" key="2">
    <source>
        <dbReference type="EMBL" id="RNF10193.1"/>
    </source>
</evidence>
<gene>
    <name evidence="2" type="ORF">Tco025E_06917</name>
</gene>
<feature type="compositionally biased region" description="Basic residues" evidence="1">
    <location>
        <begin position="47"/>
        <end position="56"/>
    </location>
</feature>
<dbReference type="AlphaFoldDB" id="A0A422NXF2"/>
<reference evidence="2 3" key="1">
    <citation type="journal article" date="2018" name="BMC Genomics">
        <title>Genomic comparison of Trypanosoma conorhini and Trypanosoma rangeli to Trypanosoma cruzi strains of high and low virulence.</title>
        <authorList>
            <person name="Bradwell K.R."/>
            <person name="Koparde V.N."/>
            <person name="Matveyev A.V."/>
            <person name="Serrano M.G."/>
            <person name="Alves J.M."/>
            <person name="Parikh H."/>
            <person name="Huang B."/>
            <person name="Lee V."/>
            <person name="Espinosa-Alvarez O."/>
            <person name="Ortiz P.A."/>
            <person name="Costa-Martins A.G."/>
            <person name="Teixeira M.M."/>
            <person name="Buck G.A."/>
        </authorList>
    </citation>
    <scope>NUCLEOTIDE SEQUENCE [LARGE SCALE GENOMIC DNA]</scope>
    <source>
        <strain evidence="2 3">025E</strain>
    </source>
</reference>
<keyword evidence="3" id="KW-1185">Reference proteome</keyword>
<feature type="compositionally biased region" description="Gly residues" evidence="1">
    <location>
        <begin position="87"/>
        <end position="97"/>
    </location>
</feature>
<evidence type="ECO:0000256" key="1">
    <source>
        <dbReference type="SAM" id="MobiDB-lite"/>
    </source>
</evidence>
<sequence length="691" mass="76473">MRASSGSKRRPASRSPSPTPREGAAAVTVRRATGSAQREKESEKLRGKSASRKRSPSARGGGSAQRKQKGRPNRGTAARPISPARGAAGGGNKGVGSAGRPKGGVSRVTVDVSVARLQKWFRVLILRGVIKRRGLLAERISDSLHVQQRLWELRVRRAKRLLSEAFNACALRLRGGLETTDTKGNEPAVNLVNAFIRAKRDILWRTQQLQRSWQQAVRVIERAWIKSAFFCHIQQIYLERKRQRLVIQQEAIERRDYIRQRLLFLVECHQRCYNHPLLLEAGAAVRKLEWWERVVMESSGSCTERNFSAAALNDEALGEVSPVPERKTSIVVPSSHPRTSSLVTAPRYFVCPDASQNVCWANAGKEEEPIAPTTHAPSTKHRFYVRADTAFVNGLLQEMGQLAFPTSMGLRPKALVSTRNSLDNVVATACTARVQNTEHASELVDGQLVWVGGSLLRACLQPLPLFQELCLWFRSRELAERKKGQTASSWCAAGDAVSASFIHPVPRKRGREKNLAPMDLSVSVSSMGKAWADFYLFLDLTADGLSSASCSTSTSAACSLPSQAPYRRSRGYFYSRSRGRVSLDTLVAAREASEAPVSRKSSTPTPPCTGEAPAILSSKKFLGSEFDVKYEIERLFVRECHRRAKLQDEYNAEVVALGWIIHREQLTTVNAGGAKMTDKKQSFQKADASRS</sequence>
<dbReference type="EMBL" id="MKKU01000488">
    <property type="protein sequence ID" value="RNF10193.1"/>
    <property type="molecule type" value="Genomic_DNA"/>
</dbReference>
<proteinExistence type="predicted"/>
<dbReference type="RefSeq" id="XP_029226180.1">
    <property type="nucleotide sequence ID" value="XM_029373784.1"/>
</dbReference>
<dbReference type="Proteomes" id="UP000284403">
    <property type="component" value="Unassembled WGS sequence"/>
</dbReference>
<accession>A0A422NXF2</accession>
<name>A0A422NXF2_9TRYP</name>
<organism evidence="2 3">
    <name type="scientific">Trypanosoma conorhini</name>
    <dbReference type="NCBI Taxonomy" id="83891"/>
    <lineage>
        <taxon>Eukaryota</taxon>
        <taxon>Discoba</taxon>
        <taxon>Euglenozoa</taxon>
        <taxon>Kinetoplastea</taxon>
        <taxon>Metakinetoplastina</taxon>
        <taxon>Trypanosomatida</taxon>
        <taxon>Trypanosomatidae</taxon>
        <taxon>Trypanosoma</taxon>
    </lineage>
</organism>
<dbReference type="OrthoDB" id="273572at2759"/>
<feature type="compositionally biased region" description="Basic and acidic residues" evidence="1">
    <location>
        <begin position="37"/>
        <end position="46"/>
    </location>
</feature>
<evidence type="ECO:0000313" key="3">
    <source>
        <dbReference type="Proteomes" id="UP000284403"/>
    </source>
</evidence>
<dbReference type="GeneID" id="40320528"/>
<protein>
    <submittedName>
        <fullName evidence="2">Uncharacterized protein</fullName>
    </submittedName>
</protein>
<comment type="caution">
    <text evidence="2">The sequence shown here is derived from an EMBL/GenBank/DDBJ whole genome shotgun (WGS) entry which is preliminary data.</text>
</comment>